<reference evidence="1" key="1">
    <citation type="journal article" date="2022" name="Microorganisms">
        <title>Antibiotic Susceptibility, Resistance Gene Determinants and Corresponding Genomic Regions in Lactobacillus amylovorus Isolates Derived from Wild Boars and Domestic Pigs.</title>
        <authorList>
            <person name="Moravkova M."/>
            <person name="Kostovova I."/>
            <person name="Kavanova K."/>
            <person name="Pechar R."/>
            <person name="Stanek S."/>
            <person name="Brychta A."/>
            <person name="Zeman M."/>
            <person name="Kubasova T."/>
        </authorList>
    </citation>
    <scope>NUCLEOTIDE SEQUENCE</scope>
    <source>
        <strain evidence="1">M356A</strain>
    </source>
</reference>
<comment type="caution">
    <text evidence="1">The sequence shown here is derived from an EMBL/GenBank/DDBJ whole genome shotgun (WGS) entry which is preliminary data.</text>
</comment>
<dbReference type="InterPro" id="IPR036249">
    <property type="entry name" value="Thioredoxin-like_sf"/>
</dbReference>
<evidence type="ECO:0000313" key="1">
    <source>
        <dbReference type="EMBL" id="MDB6262808.1"/>
    </source>
</evidence>
<accession>A0A9X3WB69</accession>
<sequence>MKQLRKPIKLLILSIIALCMLYPLFVFGRLQGWEKASSVKETINKPNRLTIIYRNHCPRCNKTLPKLFLEHGMENKKVILINADNLSKEELDELDVQKTPVFRINKHSYNTMDHGLINELWNKSK</sequence>
<gene>
    <name evidence="1" type="ORF">ODV15_09670</name>
</gene>
<reference evidence="1" key="2">
    <citation type="submission" date="2022-10" db="EMBL/GenBank/DDBJ databases">
        <authorList>
            <person name="Kostovova I."/>
            <person name="Moravkova M."/>
            <person name="Pechar R."/>
        </authorList>
    </citation>
    <scope>NUCLEOTIDE SEQUENCE</scope>
    <source>
        <strain evidence="1">M356A</strain>
    </source>
</reference>
<protein>
    <recommendedName>
        <fullName evidence="3">Thioredoxin domain-containing protein</fullName>
    </recommendedName>
</protein>
<dbReference type="AlphaFoldDB" id="A0A9X3WB69"/>
<dbReference type="EMBL" id="JAOTGU010000019">
    <property type="protein sequence ID" value="MDB6262808.1"/>
    <property type="molecule type" value="Genomic_DNA"/>
</dbReference>
<dbReference type="Proteomes" id="UP001143700">
    <property type="component" value="Unassembled WGS sequence"/>
</dbReference>
<organism evidence="1 2">
    <name type="scientific">Lactobacillus amylovorus</name>
    <dbReference type="NCBI Taxonomy" id="1604"/>
    <lineage>
        <taxon>Bacteria</taxon>
        <taxon>Bacillati</taxon>
        <taxon>Bacillota</taxon>
        <taxon>Bacilli</taxon>
        <taxon>Lactobacillales</taxon>
        <taxon>Lactobacillaceae</taxon>
        <taxon>Lactobacillus</taxon>
    </lineage>
</organism>
<evidence type="ECO:0008006" key="3">
    <source>
        <dbReference type="Google" id="ProtNLM"/>
    </source>
</evidence>
<proteinExistence type="predicted"/>
<name>A0A9X3WB69_LACAM</name>
<evidence type="ECO:0000313" key="2">
    <source>
        <dbReference type="Proteomes" id="UP001143700"/>
    </source>
</evidence>
<dbReference type="Gene3D" id="3.40.30.10">
    <property type="entry name" value="Glutaredoxin"/>
    <property type="match status" value="1"/>
</dbReference>
<dbReference type="RefSeq" id="WP_271870745.1">
    <property type="nucleotide sequence ID" value="NZ_JAOTGU010000019.1"/>
</dbReference>
<dbReference type="SUPFAM" id="SSF52833">
    <property type="entry name" value="Thioredoxin-like"/>
    <property type="match status" value="1"/>
</dbReference>